<keyword evidence="5" id="KW-1185">Reference proteome</keyword>
<dbReference type="AlphaFoldDB" id="A0A8H6IJW1"/>
<evidence type="ECO:0000313" key="4">
    <source>
        <dbReference type="EMBL" id="KAF6780900.1"/>
    </source>
</evidence>
<dbReference type="EMBL" id="WIGM01002397">
    <property type="protein sequence ID" value="KAF6780900.1"/>
    <property type="molecule type" value="Genomic_DNA"/>
</dbReference>
<dbReference type="Gene3D" id="3.40.50.300">
    <property type="entry name" value="P-loop containing nucleotide triphosphate hydrolases"/>
    <property type="match status" value="1"/>
</dbReference>
<dbReference type="Pfam" id="PF17111">
    <property type="entry name" value="PigL_N"/>
    <property type="match status" value="1"/>
</dbReference>
<evidence type="ECO:0008006" key="6">
    <source>
        <dbReference type="Google" id="ProtNLM"/>
    </source>
</evidence>
<feature type="domain" description="Nephrocystin 3-like N-terminal" evidence="3">
    <location>
        <begin position="200"/>
        <end position="298"/>
    </location>
</feature>
<dbReference type="PANTHER" id="PTHR10039:SF16">
    <property type="entry name" value="GPI INOSITOL-DEACYLASE"/>
    <property type="match status" value="1"/>
</dbReference>
<dbReference type="InterPro" id="IPR056884">
    <property type="entry name" value="NPHP3-like_N"/>
</dbReference>
<evidence type="ECO:0000259" key="3">
    <source>
        <dbReference type="Pfam" id="PF24883"/>
    </source>
</evidence>
<dbReference type="Pfam" id="PF24883">
    <property type="entry name" value="NPHP3_N"/>
    <property type="match status" value="1"/>
</dbReference>
<dbReference type="OrthoDB" id="194358at2759"/>
<name>A0A8H6IJW1_9PEZI</name>
<sequence>MSDPLSTAGSVVGVISLGLHVTQMLLKYYTDVKDQPSETHTTLQKISKLESLLDLMETELKPTPSDEILTNKVIDCMEVCRECLHELEEAAKKFSKTSPASKRSFRAAARVWRRRLAYPFERGTLIKLDEEIDDALECLNLALSTLQQSKIGGIENDVEDIKEALAIVEACVVSAEIRDWLAAPNAVVNFNDACSKKHSNTGTWFVKGEAFKSWLEKPGSFLWLKGFAGCGKTVLSSTAVQYTQRHLRKSPDFGLCFFYFKFDDNTKEDASHLLRSLIMQLSSQCSNFDALRSETTERVAQNWATTSPQLD</sequence>
<protein>
    <recommendedName>
        <fullName evidence="6">NACHT domain-containing protein</fullName>
    </recommendedName>
</protein>
<comment type="caution">
    <text evidence="4">The sequence shown here is derived from an EMBL/GenBank/DDBJ whole genome shotgun (WGS) entry which is preliminary data.</text>
</comment>
<accession>A0A8H6IJW1</accession>
<proteinExistence type="predicted"/>
<evidence type="ECO:0000259" key="2">
    <source>
        <dbReference type="Pfam" id="PF17111"/>
    </source>
</evidence>
<evidence type="ECO:0000313" key="5">
    <source>
        <dbReference type="Proteomes" id="UP000639643"/>
    </source>
</evidence>
<reference evidence="4" key="1">
    <citation type="journal article" date="2020" name="Phytopathology">
        <title>Genome Sequence Resources of Colletotrichum truncatum, C. plurivorum, C. musicola, and C. sojae: Four Species Pathogenic to Soybean (Glycine max).</title>
        <authorList>
            <person name="Rogerio F."/>
            <person name="Boufleur T.R."/>
            <person name="Ciampi-Guillardi M."/>
            <person name="Sukno S.A."/>
            <person name="Thon M.R."/>
            <person name="Massola Junior N.S."/>
            <person name="Baroncelli R."/>
        </authorList>
    </citation>
    <scope>NUCLEOTIDE SEQUENCE</scope>
    <source>
        <strain evidence="4">LFN0074</strain>
    </source>
</reference>
<keyword evidence="1" id="KW-0677">Repeat</keyword>
<evidence type="ECO:0000256" key="1">
    <source>
        <dbReference type="ARBA" id="ARBA00022737"/>
    </source>
</evidence>
<dbReference type="PANTHER" id="PTHR10039">
    <property type="entry name" value="AMELOGENIN"/>
    <property type="match status" value="1"/>
</dbReference>
<organism evidence="4 5">
    <name type="scientific">Colletotrichum musicola</name>
    <dbReference type="NCBI Taxonomy" id="2175873"/>
    <lineage>
        <taxon>Eukaryota</taxon>
        <taxon>Fungi</taxon>
        <taxon>Dikarya</taxon>
        <taxon>Ascomycota</taxon>
        <taxon>Pezizomycotina</taxon>
        <taxon>Sordariomycetes</taxon>
        <taxon>Hypocreomycetidae</taxon>
        <taxon>Glomerellales</taxon>
        <taxon>Glomerellaceae</taxon>
        <taxon>Colletotrichum</taxon>
        <taxon>Colletotrichum orchidearum species complex</taxon>
    </lineage>
</organism>
<gene>
    <name evidence="4" type="ORF">CMUS01_16798</name>
</gene>
<feature type="domain" description="Azaphilone pigments biosynthesis cluster protein L N-terminal" evidence="2">
    <location>
        <begin position="3"/>
        <end position="110"/>
    </location>
</feature>
<dbReference type="Proteomes" id="UP000639643">
    <property type="component" value="Unassembled WGS sequence"/>
</dbReference>
<dbReference type="InterPro" id="IPR031348">
    <property type="entry name" value="PigL_N"/>
</dbReference>
<dbReference type="SUPFAM" id="SSF52540">
    <property type="entry name" value="P-loop containing nucleoside triphosphate hydrolases"/>
    <property type="match status" value="1"/>
</dbReference>
<dbReference type="InterPro" id="IPR027417">
    <property type="entry name" value="P-loop_NTPase"/>
</dbReference>